<dbReference type="AlphaFoldDB" id="A0A4Y7U0K7"/>
<keyword evidence="1" id="KW-0812">Transmembrane</keyword>
<organism evidence="2 3">
    <name type="scientific">Coprinellus micaceus</name>
    <name type="common">Glistening ink-cap mushroom</name>
    <name type="synonym">Coprinus micaceus</name>
    <dbReference type="NCBI Taxonomy" id="71717"/>
    <lineage>
        <taxon>Eukaryota</taxon>
        <taxon>Fungi</taxon>
        <taxon>Dikarya</taxon>
        <taxon>Basidiomycota</taxon>
        <taxon>Agaricomycotina</taxon>
        <taxon>Agaricomycetes</taxon>
        <taxon>Agaricomycetidae</taxon>
        <taxon>Agaricales</taxon>
        <taxon>Agaricineae</taxon>
        <taxon>Psathyrellaceae</taxon>
        <taxon>Coprinellus</taxon>
    </lineage>
</organism>
<gene>
    <name evidence="2" type="ORF">FA13DRAFT_41704</name>
</gene>
<name>A0A4Y7U0K7_COPMI</name>
<keyword evidence="3" id="KW-1185">Reference proteome</keyword>
<proteinExistence type="predicted"/>
<sequence>MAHMPNERHLASAFQRCGTQRFARTRASLQSTISGCLCAIMADAWADASHLFWPLLYRYILVTLTTSLVLNTYLK</sequence>
<evidence type="ECO:0000313" key="3">
    <source>
        <dbReference type="Proteomes" id="UP000298030"/>
    </source>
</evidence>
<comment type="caution">
    <text evidence="2">The sequence shown here is derived from an EMBL/GenBank/DDBJ whole genome shotgun (WGS) entry which is preliminary data.</text>
</comment>
<evidence type="ECO:0000256" key="1">
    <source>
        <dbReference type="SAM" id="Phobius"/>
    </source>
</evidence>
<keyword evidence="1" id="KW-1133">Transmembrane helix</keyword>
<keyword evidence="1" id="KW-0472">Membrane</keyword>
<protein>
    <submittedName>
        <fullName evidence="2">Uncharacterized protein</fullName>
    </submittedName>
</protein>
<dbReference type="EMBL" id="QPFP01000001">
    <property type="protein sequence ID" value="TEB39945.1"/>
    <property type="molecule type" value="Genomic_DNA"/>
</dbReference>
<reference evidence="2 3" key="1">
    <citation type="journal article" date="2019" name="Nat. Ecol. Evol.">
        <title>Megaphylogeny resolves global patterns of mushroom evolution.</title>
        <authorList>
            <person name="Varga T."/>
            <person name="Krizsan K."/>
            <person name="Foldi C."/>
            <person name="Dima B."/>
            <person name="Sanchez-Garcia M."/>
            <person name="Sanchez-Ramirez S."/>
            <person name="Szollosi G.J."/>
            <person name="Szarkandi J.G."/>
            <person name="Papp V."/>
            <person name="Albert L."/>
            <person name="Andreopoulos W."/>
            <person name="Angelini C."/>
            <person name="Antonin V."/>
            <person name="Barry K.W."/>
            <person name="Bougher N.L."/>
            <person name="Buchanan P."/>
            <person name="Buyck B."/>
            <person name="Bense V."/>
            <person name="Catcheside P."/>
            <person name="Chovatia M."/>
            <person name="Cooper J."/>
            <person name="Damon W."/>
            <person name="Desjardin D."/>
            <person name="Finy P."/>
            <person name="Geml J."/>
            <person name="Haridas S."/>
            <person name="Hughes K."/>
            <person name="Justo A."/>
            <person name="Karasinski D."/>
            <person name="Kautmanova I."/>
            <person name="Kiss B."/>
            <person name="Kocsube S."/>
            <person name="Kotiranta H."/>
            <person name="LaButti K.M."/>
            <person name="Lechner B.E."/>
            <person name="Liimatainen K."/>
            <person name="Lipzen A."/>
            <person name="Lukacs Z."/>
            <person name="Mihaltcheva S."/>
            <person name="Morgado L.N."/>
            <person name="Niskanen T."/>
            <person name="Noordeloos M.E."/>
            <person name="Ohm R.A."/>
            <person name="Ortiz-Santana B."/>
            <person name="Ovrebo C."/>
            <person name="Racz N."/>
            <person name="Riley R."/>
            <person name="Savchenko A."/>
            <person name="Shiryaev A."/>
            <person name="Soop K."/>
            <person name="Spirin V."/>
            <person name="Szebenyi C."/>
            <person name="Tomsovsky M."/>
            <person name="Tulloss R.E."/>
            <person name="Uehling J."/>
            <person name="Grigoriev I.V."/>
            <person name="Vagvolgyi C."/>
            <person name="Papp T."/>
            <person name="Martin F.M."/>
            <person name="Miettinen O."/>
            <person name="Hibbett D.S."/>
            <person name="Nagy L.G."/>
        </authorList>
    </citation>
    <scope>NUCLEOTIDE SEQUENCE [LARGE SCALE GENOMIC DNA]</scope>
    <source>
        <strain evidence="2 3">FP101781</strain>
    </source>
</reference>
<dbReference type="Proteomes" id="UP000298030">
    <property type="component" value="Unassembled WGS sequence"/>
</dbReference>
<feature type="transmembrane region" description="Helical" evidence="1">
    <location>
        <begin position="56"/>
        <end position="74"/>
    </location>
</feature>
<accession>A0A4Y7U0K7</accession>
<evidence type="ECO:0000313" key="2">
    <source>
        <dbReference type="EMBL" id="TEB39945.1"/>
    </source>
</evidence>